<dbReference type="EMBL" id="JWHR01000065">
    <property type="protein sequence ID" value="KHS57706.1"/>
    <property type="molecule type" value="Genomic_DNA"/>
</dbReference>
<comment type="caution">
    <text evidence="1">The sequence shown here is derived from an EMBL/GenBank/DDBJ whole genome shotgun (WGS) entry which is preliminary data.</text>
</comment>
<protein>
    <submittedName>
        <fullName evidence="1">Uncharacterized protein</fullName>
    </submittedName>
</protein>
<keyword evidence="2" id="KW-1185">Reference proteome</keyword>
<gene>
    <name evidence="1" type="ORF">QX51_06865</name>
</gene>
<sequence>MNEMGKENLSIIDTIHIDDSKIVILLSDTVQGYIVCEKNEKGNYVMTDNTMQGIESNGLGVTDFLVRYNLNKGLENSDFAYIVISDGSKVSSVDMSVNNRIFNKKLEIGTTSVTLLNIKDVLSENELKEMISFDCRYFDIDNKELALNN</sequence>
<evidence type="ECO:0000313" key="2">
    <source>
        <dbReference type="Proteomes" id="UP000031189"/>
    </source>
</evidence>
<organism evidence="1 2">
    <name type="scientific">Terrisporobacter othiniensis</name>
    <dbReference type="NCBI Taxonomy" id="1577792"/>
    <lineage>
        <taxon>Bacteria</taxon>
        <taxon>Bacillati</taxon>
        <taxon>Bacillota</taxon>
        <taxon>Clostridia</taxon>
        <taxon>Peptostreptococcales</taxon>
        <taxon>Peptostreptococcaceae</taxon>
        <taxon>Terrisporobacter</taxon>
    </lineage>
</organism>
<dbReference type="Proteomes" id="UP000031189">
    <property type="component" value="Unassembled WGS sequence"/>
</dbReference>
<dbReference type="RefSeq" id="WP_039679167.1">
    <property type="nucleotide sequence ID" value="NZ_JWHR01000065.1"/>
</dbReference>
<name>A0A0B3VLS6_9FIRM</name>
<evidence type="ECO:0000313" key="1">
    <source>
        <dbReference type="EMBL" id="KHS57706.1"/>
    </source>
</evidence>
<reference evidence="1 2" key="1">
    <citation type="submission" date="2014-12" db="EMBL/GenBank/DDBJ databases">
        <title>Draft genome sequence of Terrisporobacter sp. 08-306576, isolated from the blood culture of a bacteremia patient.</title>
        <authorList>
            <person name="Lund L.C."/>
            <person name="Sydenham T.V."/>
            <person name="Hogh S.V."/>
            <person name="Skov M.N."/>
            <person name="Kemp M."/>
            <person name="Justesen U.S."/>
        </authorList>
    </citation>
    <scope>NUCLEOTIDE SEQUENCE [LARGE SCALE GENOMIC DNA]</scope>
    <source>
        <strain evidence="1 2">08-306576</strain>
    </source>
</reference>
<accession>A0A0B3VLS6</accession>
<proteinExistence type="predicted"/>
<dbReference type="OrthoDB" id="1756904at2"/>
<dbReference type="AlphaFoldDB" id="A0A0B3VLS6"/>